<proteinExistence type="predicted"/>
<organism evidence="2 3">
    <name type="scientific">Symbiobacterium thermophilum</name>
    <dbReference type="NCBI Taxonomy" id="2734"/>
    <lineage>
        <taxon>Bacteria</taxon>
        <taxon>Bacillati</taxon>
        <taxon>Bacillota</taxon>
        <taxon>Clostridia</taxon>
        <taxon>Eubacteriales</taxon>
        <taxon>Symbiobacteriaceae</taxon>
        <taxon>Symbiobacterium</taxon>
    </lineage>
</organism>
<dbReference type="RefSeq" id="WP_273379336.1">
    <property type="nucleotide sequence ID" value="NZ_PIUK01000073.1"/>
</dbReference>
<dbReference type="Gene3D" id="2.30.30.40">
    <property type="entry name" value="SH3 Domains"/>
    <property type="match status" value="1"/>
</dbReference>
<dbReference type="PROSITE" id="PS51257">
    <property type="entry name" value="PROKAR_LIPOPROTEIN"/>
    <property type="match status" value="1"/>
</dbReference>
<evidence type="ECO:0000313" key="2">
    <source>
        <dbReference type="EMBL" id="MBY6276327.1"/>
    </source>
</evidence>
<feature type="signal peptide" evidence="1">
    <location>
        <begin position="1"/>
        <end position="22"/>
    </location>
</feature>
<gene>
    <name evidence="2" type="ORF">CWE10_08900</name>
</gene>
<evidence type="ECO:0000313" key="3">
    <source>
        <dbReference type="Proteomes" id="UP000732377"/>
    </source>
</evidence>
<feature type="chain" id="PRO_5037468292" description="SH3b domain-containing protein" evidence="1">
    <location>
        <begin position="23"/>
        <end position="520"/>
    </location>
</feature>
<dbReference type="InterPro" id="IPR011042">
    <property type="entry name" value="6-blade_b-propeller_TolB-like"/>
</dbReference>
<dbReference type="EMBL" id="PIUK01000073">
    <property type="protein sequence ID" value="MBY6276327.1"/>
    <property type="molecule type" value="Genomic_DNA"/>
</dbReference>
<name>A0A953I3M9_SYMTR</name>
<reference evidence="2" key="1">
    <citation type="submission" date="2017-11" db="EMBL/GenBank/DDBJ databases">
        <title>Three new genomes from thermophilic consortium.</title>
        <authorList>
            <person name="Quaggio R."/>
            <person name="Amgarten D."/>
            <person name="Setubal J.C."/>
        </authorList>
    </citation>
    <scope>NUCLEOTIDE SEQUENCE</scope>
    <source>
        <strain evidence="2">ZCTH01-B2</strain>
    </source>
</reference>
<comment type="caution">
    <text evidence="2">The sequence shown here is derived from an EMBL/GenBank/DDBJ whole genome shotgun (WGS) entry which is preliminary data.</text>
</comment>
<sequence>MGWRRMTAAVLAAMTVTGCALRADRASRWAVEGATDAVEHRVYDSTLEIPNPGFYIVDLSTGRAETWLLKGRAAEDTDYALSEDGRWITLQGDGRIYWVNRETGEAFSWQPAELRLRATAPDRFLLEAVQDRAERLTFHVADGRFRLLQTLTADLGGQQAAGAAFSPDGTQVVLSTSREGQIEDTTADVRVYLVDLATRKVRDLGGPPEPEEGTVVSAELQPHADQLVVSYLVQGMEPTGHVWASSIVRLYSWQGELLAEYPVAGQGARPSPDGRLLVSYDDLGHFADAVVVTDLATGRPLFRVLNAWARGWTADAADLLLRVPAVGNFLVSREGGDLRPAPEVSHAGTPLVWRAGLEPSPDAPDRFLAGLAVVDGAGTVLRRIELPARDDWRIDNPRWGASGQEVAFTINPLIGQSSNEWGLPMPAAVQKPPFPDPYLLAVQDPQGDCLNLREQPSLQGRIIRCLPTGTRLAVADLSDAPVRLNQAWTCDEQHCWAWVRTEQGENGWVSLSTGIVVWAD</sequence>
<dbReference type="Gene3D" id="2.120.10.30">
    <property type="entry name" value="TolB, C-terminal domain"/>
    <property type="match status" value="1"/>
</dbReference>
<dbReference type="AlphaFoldDB" id="A0A953I3M9"/>
<accession>A0A953I3M9</accession>
<dbReference type="Proteomes" id="UP000732377">
    <property type="component" value="Unassembled WGS sequence"/>
</dbReference>
<dbReference type="SUPFAM" id="SSF82171">
    <property type="entry name" value="DPP6 N-terminal domain-like"/>
    <property type="match status" value="1"/>
</dbReference>
<keyword evidence="1" id="KW-0732">Signal</keyword>
<evidence type="ECO:0008006" key="4">
    <source>
        <dbReference type="Google" id="ProtNLM"/>
    </source>
</evidence>
<evidence type="ECO:0000256" key="1">
    <source>
        <dbReference type="SAM" id="SignalP"/>
    </source>
</evidence>
<protein>
    <recommendedName>
        <fullName evidence="4">SH3b domain-containing protein</fullName>
    </recommendedName>
</protein>